<dbReference type="AlphaFoldDB" id="X1S2I0"/>
<sequence length="70" mass="8052">MTVAGDLRDPDCDVTFWPCESPRCRYYGLGSGSHLPPGCIEPIRPKPGTRRARRLARHRLRWLLTLPRHS</sequence>
<proteinExistence type="predicted"/>
<reference evidence="1" key="1">
    <citation type="journal article" date="2014" name="Front. Microbiol.">
        <title>High frequency of phylogenetically diverse reductive dehalogenase-homologous genes in deep subseafloor sedimentary metagenomes.</title>
        <authorList>
            <person name="Kawai M."/>
            <person name="Futagami T."/>
            <person name="Toyoda A."/>
            <person name="Takaki Y."/>
            <person name="Nishi S."/>
            <person name="Hori S."/>
            <person name="Arai W."/>
            <person name="Tsubouchi T."/>
            <person name="Morono Y."/>
            <person name="Uchiyama I."/>
            <person name="Ito T."/>
            <person name="Fujiyama A."/>
            <person name="Inagaki F."/>
            <person name="Takami H."/>
        </authorList>
    </citation>
    <scope>NUCLEOTIDE SEQUENCE</scope>
    <source>
        <strain evidence="1">Expedition CK06-06</strain>
    </source>
</reference>
<comment type="caution">
    <text evidence="1">The sequence shown here is derived from an EMBL/GenBank/DDBJ whole genome shotgun (WGS) entry which is preliminary data.</text>
</comment>
<protein>
    <submittedName>
        <fullName evidence="1">Uncharacterized protein</fullName>
    </submittedName>
</protein>
<gene>
    <name evidence="1" type="ORF">S12H4_01400</name>
</gene>
<organism evidence="1">
    <name type="scientific">marine sediment metagenome</name>
    <dbReference type="NCBI Taxonomy" id="412755"/>
    <lineage>
        <taxon>unclassified sequences</taxon>
        <taxon>metagenomes</taxon>
        <taxon>ecological metagenomes</taxon>
    </lineage>
</organism>
<evidence type="ECO:0000313" key="1">
    <source>
        <dbReference type="EMBL" id="GAI61974.1"/>
    </source>
</evidence>
<dbReference type="EMBL" id="BARW01000277">
    <property type="protein sequence ID" value="GAI61974.1"/>
    <property type="molecule type" value="Genomic_DNA"/>
</dbReference>
<name>X1S2I0_9ZZZZ</name>
<accession>X1S2I0</accession>